<evidence type="ECO:0000256" key="1">
    <source>
        <dbReference type="ARBA" id="ARBA00001946"/>
    </source>
</evidence>
<dbReference type="PIRSF" id="PIRSF000533">
    <property type="entry name" value="ATP_PFK_euk"/>
    <property type="match status" value="1"/>
</dbReference>
<dbReference type="EC" id="2.7.1.11" evidence="5"/>
<evidence type="ECO:0000256" key="7">
    <source>
        <dbReference type="ARBA" id="ARBA00022533"/>
    </source>
</evidence>
<keyword evidence="6" id="KW-0963">Cytoplasm</keyword>
<dbReference type="GO" id="GO:0048029">
    <property type="term" value="F:monosaccharide binding"/>
    <property type="evidence" value="ECO:0007669"/>
    <property type="project" value="TreeGrafter"/>
</dbReference>
<evidence type="ECO:0000256" key="12">
    <source>
        <dbReference type="ARBA" id="ARBA00022840"/>
    </source>
</evidence>
<dbReference type="GO" id="GO:0070095">
    <property type="term" value="F:fructose-6-phosphate binding"/>
    <property type="evidence" value="ECO:0007669"/>
    <property type="project" value="TreeGrafter"/>
</dbReference>
<dbReference type="InterPro" id="IPR000023">
    <property type="entry name" value="Phosphofructokinase_dom"/>
</dbReference>
<comment type="cofactor">
    <cofactor evidence="1">
        <name>Mg(2+)</name>
        <dbReference type="ChEBI" id="CHEBI:18420"/>
    </cofactor>
</comment>
<evidence type="ECO:0000256" key="4">
    <source>
        <dbReference type="ARBA" id="ARBA00004679"/>
    </source>
</evidence>
<dbReference type="OrthoDB" id="9802503at2"/>
<dbReference type="PRINTS" id="PR00476">
    <property type="entry name" value="PHFRCTKINASE"/>
</dbReference>
<dbReference type="EMBL" id="BAFE01000019">
    <property type="protein sequence ID" value="GAB47554.1"/>
    <property type="molecule type" value="Genomic_DNA"/>
</dbReference>
<dbReference type="NCBIfam" id="TIGR02478">
    <property type="entry name" value="6PF1K_euk"/>
    <property type="match status" value="1"/>
</dbReference>
<dbReference type="SUPFAM" id="SSF53784">
    <property type="entry name" value="Phosphofructokinase"/>
    <property type="match status" value="2"/>
</dbReference>
<evidence type="ECO:0000256" key="2">
    <source>
        <dbReference type="ARBA" id="ARBA00002659"/>
    </source>
</evidence>
<organism evidence="18 19">
    <name type="scientific">Mobilicoccus pelagius NBRC 104925</name>
    <dbReference type="NCBI Taxonomy" id="1089455"/>
    <lineage>
        <taxon>Bacteria</taxon>
        <taxon>Bacillati</taxon>
        <taxon>Actinomycetota</taxon>
        <taxon>Actinomycetes</taxon>
        <taxon>Micrococcales</taxon>
        <taxon>Dermatophilaceae</taxon>
        <taxon>Mobilicoccus</taxon>
    </lineage>
</organism>
<feature type="domain" description="Phosphofructokinase" evidence="17">
    <location>
        <begin position="390"/>
        <end position="673"/>
    </location>
</feature>
<evidence type="ECO:0000256" key="3">
    <source>
        <dbReference type="ARBA" id="ARBA00004496"/>
    </source>
</evidence>
<keyword evidence="14" id="KW-0324">Glycolysis</keyword>
<evidence type="ECO:0000256" key="9">
    <source>
        <dbReference type="ARBA" id="ARBA00022723"/>
    </source>
</evidence>
<name>H5UP96_9MICO</name>
<dbReference type="GO" id="GO:0005945">
    <property type="term" value="C:6-phosphofructokinase complex"/>
    <property type="evidence" value="ECO:0007669"/>
    <property type="project" value="TreeGrafter"/>
</dbReference>
<evidence type="ECO:0000256" key="10">
    <source>
        <dbReference type="ARBA" id="ARBA00022741"/>
    </source>
</evidence>
<dbReference type="GO" id="GO:0030388">
    <property type="term" value="P:fructose 1,6-bisphosphate metabolic process"/>
    <property type="evidence" value="ECO:0007669"/>
    <property type="project" value="TreeGrafter"/>
</dbReference>
<feature type="domain" description="Phosphofructokinase" evidence="17">
    <location>
        <begin position="4"/>
        <end position="309"/>
    </location>
</feature>
<keyword evidence="7" id="KW-0021">Allosteric enzyme</keyword>
<comment type="similarity">
    <text evidence="15">Belongs to the phosphofructokinase type A (PFKA) family.</text>
</comment>
<accession>H5UP96</accession>
<evidence type="ECO:0000256" key="6">
    <source>
        <dbReference type="ARBA" id="ARBA00022490"/>
    </source>
</evidence>
<dbReference type="UniPathway" id="UPA00109">
    <property type="reaction ID" value="UER00182"/>
</dbReference>
<evidence type="ECO:0000313" key="18">
    <source>
        <dbReference type="EMBL" id="GAB47554.1"/>
    </source>
</evidence>
<dbReference type="GO" id="GO:0016208">
    <property type="term" value="F:AMP binding"/>
    <property type="evidence" value="ECO:0007669"/>
    <property type="project" value="TreeGrafter"/>
</dbReference>
<evidence type="ECO:0000256" key="15">
    <source>
        <dbReference type="ARBA" id="ARBA00038478"/>
    </source>
</evidence>
<evidence type="ECO:0000256" key="8">
    <source>
        <dbReference type="ARBA" id="ARBA00022679"/>
    </source>
</evidence>
<dbReference type="GO" id="GO:0006002">
    <property type="term" value="P:fructose 6-phosphate metabolic process"/>
    <property type="evidence" value="ECO:0007669"/>
    <property type="project" value="InterPro"/>
</dbReference>
<comment type="pathway">
    <text evidence="4">Carbohydrate degradation; glycolysis; D-glyceraldehyde 3-phosphate and glycerone phosphate from D-glucose: step 3/4.</text>
</comment>
<keyword evidence="9" id="KW-0479">Metal-binding</keyword>
<dbReference type="FunFam" id="3.40.50.460:FF:000008">
    <property type="entry name" value="ATP-dependent 6-phosphofructokinase"/>
    <property type="match status" value="1"/>
</dbReference>
<dbReference type="InterPro" id="IPR009161">
    <property type="entry name" value="6-Pfructokinase_euk"/>
</dbReference>
<dbReference type="RefSeq" id="WP_009481452.1">
    <property type="nucleotide sequence ID" value="NZ_BAFE01000019.1"/>
</dbReference>
<dbReference type="Proteomes" id="UP000004367">
    <property type="component" value="Unassembled WGS sequence"/>
</dbReference>
<reference evidence="18 19" key="1">
    <citation type="submission" date="2012-02" db="EMBL/GenBank/DDBJ databases">
        <title>Whole genome shotgun sequence of Mobilicoccus pelagius NBRC 104925.</title>
        <authorList>
            <person name="Yoshida Y."/>
            <person name="Hosoyama A."/>
            <person name="Tsuchikane K."/>
            <person name="Katsumata H."/>
            <person name="Yamazaki S."/>
            <person name="Fujita N."/>
        </authorList>
    </citation>
    <scope>NUCLEOTIDE SEQUENCE [LARGE SCALE GENOMIC DNA]</scope>
    <source>
        <strain evidence="18 19">NBRC 104925</strain>
    </source>
</reference>
<dbReference type="AlphaFoldDB" id="H5UP96"/>
<keyword evidence="13" id="KW-0460">Magnesium</keyword>
<evidence type="ECO:0000256" key="13">
    <source>
        <dbReference type="ARBA" id="ARBA00022842"/>
    </source>
</evidence>
<dbReference type="GO" id="GO:0005524">
    <property type="term" value="F:ATP binding"/>
    <property type="evidence" value="ECO:0007669"/>
    <property type="project" value="UniProtKB-KW"/>
</dbReference>
<keyword evidence="12" id="KW-0067">ATP-binding</keyword>
<keyword evidence="10" id="KW-0547">Nucleotide-binding</keyword>
<sequence length="749" mass="80500">MSTRIGVLTSGGDAQGMNAAVRAVVRTGIHLGAEVYAIHEGWQGAVDGGDGITPMEWDDVGSILHRGGTVIGTARSKDFREREGQLRAARNLLEHGIDRLVVIGGDGSLTGADTFRRDWAGLLAELVDRGEITSEQAAAHPAIMIAGIVGSIDNDLVGTDMTIGADSALHRIVDAIDTLASTAASHQRSFVVEVMGRHCGYLPLMAAIAGGCDYVLVPEIPPADGWEDDMCDLLRSGRAAGRRDSIVLVAEGARDRHGDPVTAEQVKDVLAERLGEDTRVTILGHVQRGGSPSAYDRWMSTLLGYAAVQDVLAATPESTPHIVGVRHNRIAQLPLVEAVQRTREVASFVENGDYEAAVTARGASFGDMYAVFERMSRPPSLAESSERMPRVGVVHAGGLAPGMNTAARAAERLGLTRGMNIVGVDGGFPGLLEGTVRDLSWGDVEGWAAEGGAELGTRRRIPTEDQLYALGRSIEKLELDALLVIGGYNAYRAVHLMNAERGRFPAFDLPMMLVPASIDNNLPSSELAIGADTALNMAVSALDAIKMSANAARRCFVAETMGRKCGYLALMSGIASGAERVYLHEEGITLADLSRDVEEMKAAFRAGKRLYLTIRNERANELYTTDFLARLFEEEGQELFDVRQSVIGHVQQGGNPSPFDRILATRLVTHAIDGLADQLDGGDREARMVGLVDGRVTFASVAHMDEQLDLENRRPKKQWWLDLRPALAAVAQRRPTGDEASIPVLRAED</sequence>
<comment type="catalytic activity">
    <reaction evidence="16">
        <text>beta-D-fructose 6-phosphate + ATP = beta-D-fructose 1,6-bisphosphate + ADP + H(+)</text>
        <dbReference type="Rhea" id="RHEA:16109"/>
        <dbReference type="ChEBI" id="CHEBI:15378"/>
        <dbReference type="ChEBI" id="CHEBI:30616"/>
        <dbReference type="ChEBI" id="CHEBI:32966"/>
        <dbReference type="ChEBI" id="CHEBI:57634"/>
        <dbReference type="ChEBI" id="CHEBI:456216"/>
        <dbReference type="EC" id="2.7.1.11"/>
    </reaction>
</comment>
<dbReference type="STRING" id="1089455.MOPEL_020_00400"/>
<evidence type="ECO:0000256" key="16">
    <source>
        <dbReference type="ARBA" id="ARBA00048070"/>
    </source>
</evidence>
<dbReference type="PANTHER" id="PTHR13697">
    <property type="entry name" value="PHOSPHOFRUCTOKINASE"/>
    <property type="match status" value="1"/>
</dbReference>
<dbReference type="InterPro" id="IPR035966">
    <property type="entry name" value="PKF_sf"/>
</dbReference>
<comment type="caution">
    <text evidence="18">The sequence shown here is derived from an EMBL/GenBank/DDBJ whole genome shotgun (WGS) entry which is preliminary data.</text>
</comment>
<dbReference type="GO" id="GO:0046872">
    <property type="term" value="F:metal ion binding"/>
    <property type="evidence" value="ECO:0007669"/>
    <property type="project" value="UniProtKB-KW"/>
</dbReference>
<dbReference type="GO" id="GO:0003872">
    <property type="term" value="F:6-phosphofructokinase activity"/>
    <property type="evidence" value="ECO:0007669"/>
    <property type="project" value="UniProtKB-EC"/>
</dbReference>
<evidence type="ECO:0000259" key="17">
    <source>
        <dbReference type="Pfam" id="PF00365"/>
    </source>
</evidence>
<proteinExistence type="inferred from homology"/>
<dbReference type="eggNOG" id="COG0205">
    <property type="taxonomic scope" value="Bacteria"/>
</dbReference>
<dbReference type="PANTHER" id="PTHR13697:SF4">
    <property type="entry name" value="ATP-DEPENDENT 6-PHOSPHOFRUCTOKINASE"/>
    <property type="match status" value="1"/>
</dbReference>
<dbReference type="FunFam" id="3.40.50.460:FF:000007">
    <property type="entry name" value="ATP-dependent 6-phosphofructokinase"/>
    <property type="match status" value="1"/>
</dbReference>
<dbReference type="Gene3D" id="3.40.50.460">
    <property type="entry name" value="Phosphofructokinase domain"/>
    <property type="match status" value="2"/>
</dbReference>
<comment type="subcellular location">
    <subcellularLocation>
        <location evidence="3">Cytoplasm</location>
    </subcellularLocation>
</comment>
<dbReference type="GO" id="GO:0061621">
    <property type="term" value="P:canonical glycolysis"/>
    <property type="evidence" value="ECO:0007669"/>
    <property type="project" value="TreeGrafter"/>
</dbReference>
<evidence type="ECO:0000256" key="11">
    <source>
        <dbReference type="ARBA" id="ARBA00022777"/>
    </source>
</evidence>
<dbReference type="InterPro" id="IPR015912">
    <property type="entry name" value="Phosphofructokinase_CS"/>
</dbReference>
<evidence type="ECO:0000313" key="19">
    <source>
        <dbReference type="Proteomes" id="UP000004367"/>
    </source>
</evidence>
<evidence type="ECO:0000256" key="5">
    <source>
        <dbReference type="ARBA" id="ARBA00012055"/>
    </source>
</evidence>
<evidence type="ECO:0000256" key="14">
    <source>
        <dbReference type="ARBA" id="ARBA00023152"/>
    </source>
</evidence>
<protein>
    <recommendedName>
        <fullName evidence="5">6-phosphofructokinase</fullName>
        <ecNumber evidence="5">2.7.1.11</ecNumber>
    </recommendedName>
</protein>
<dbReference type="GO" id="GO:0042802">
    <property type="term" value="F:identical protein binding"/>
    <property type="evidence" value="ECO:0007669"/>
    <property type="project" value="TreeGrafter"/>
</dbReference>
<dbReference type="PROSITE" id="PS00433">
    <property type="entry name" value="PHOSPHOFRUCTOKINASE"/>
    <property type="match status" value="2"/>
</dbReference>
<dbReference type="InterPro" id="IPR022953">
    <property type="entry name" value="ATP_PFK"/>
</dbReference>
<dbReference type="Gene3D" id="3.40.50.450">
    <property type="match status" value="2"/>
</dbReference>
<keyword evidence="8" id="KW-0808">Transferase</keyword>
<keyword evidence="11 18" id="KW-0418">Kinase</keyword>
<gene>
    <name evidence="18" type="primary">pfkA</name>
    <name evidence="18" type="ORF">MOPEL_020_00400</name>
</gene>
<comment type="function">
    <text evidence="2">Catalyzes the phosphorylation of D-fructose 6-phosphate to fructose 1,6-bisphosphate by ATP, the first committing step of glycolysis.</text>
</comment>
<keyword evidence="19" id="KW-1185">Reference proteome</keyword>
<dbReference type="Pfam" id="PF00365">
    <property type="entry name" value="PFK"/>
    <property type="match status" value="2"/>
</dbReference>